<comment type="caution">
    <text evidence="8">The sequence shown here is derived from an EMBL/GenBank/DDBJ whole genome shotgun (WGS) entry which is preliminary data.</text>
</comment>
<feature type="transmembrane region" description="Helical" evidence="7">
    <location>
        <begin position="46"/>
        <end position="66"/>
    </location>
</feature>
<name>A0A150FBP6_9BACI</name>
<dbReference type="Pfam" id="PF07681">
    <property type="entry name" value="DoxX"/>
    <property type="match status" value="1"/>
</dbReference>
<reference evidence="9" key="1">
    <citation type="submission" date="2016-02" db="EMBL/GenBank/DDBJ databases">
        <authorList>
            <person name="Dunlap C."/>
        </authorList>
    </citation>
    <scope>NUCLEOTIDE SEQUENCE [LARGE SCALE GENOMIC DNA]</scope>
    <source>
        <strain evidence="9">NRRL B-41092</strain>
    </source>
</reference>
<evidence type="ECO:0000256" key="6">
    <source>
        <dbReference type="ARBA" id="ARBA00023136"/>
    </source>
</evidence>
<protein>
    <submittedName>
        <fullName evidence="8">Oxidoreductase</fullName>
    </submittedName>
</protein>
<dbReference type="AlphaFoldDB" id="A0A150FBP6"/>
<evidence type="ECO:0000313" key="9">
    <source>
        <dbReference type="Proteomes" id="UP000075430"/>
    </source>
</evidence>
<evidence type="ECO:0000256" key="4">
    <source>
        <dbReference type="ARBA" id="ARBA00022692"/>
    </source>
</evidence>
<comment type="subcellular location">
    <subcellularLocation>
        <location evidence="1">Cell membrane</location>
        <topology evidence="1">Multi-pass membrane protein</topology>
    </subcellularLocation>
</comment>
<evidence type="ECO:0000256" key="7">
    <source>
        <dbReference type="SAM" id="Phobius"/>
    </source>
</evidence>
<gene>
    <name evidence="8" type="ORF">AXI58_08285</name>
</gene>
<feature type="transmembrane region" description="Helical" evidence="7">
    <location>
        <begin position="100"/>
        <end position="118"/>
    </location>
</feature>
<proteinExistence type="inferred from homology"/>
<evidence type="ECO:0000256" key="3">
    <source>
        <dbReference type="ARBA" id="ARBA00022475"/>
    </source>
</evidence>
<evidence type="ECO:0000256" key="2">
    <source>
        <dbReference type="ARBA" id="ARBA00006679"/>
    </source>
</evidence>
<dbReference type="InterPro" id="IPR051907">
    <property type="entry name" value="DoxX-like_oxidoreductase"/>
</dbReference>
<dbReference type="RefSeq" id="WP_061520344.1">
    <property type="nucleotide sequence ID" value="NZ_JAJJBV010000012.1"/>
</dbReference>
<dbReference type="InterPro" id="IPR032808">
    <property type="entry name" value="DoxX"/>
</dbReference>
<keyword evidence="6 7" id="KW-0472">Membrane</keyword>
<accession>A0A150FBP6</accession>
<feature type="transmembrane region" description="Helical" evidence="7">
    <location>
        <begin position="73"/>
        <end position="94"/>
    </location>
</feature>
<keyword evidence="4 7" id="KW-0812">Transmembrane</keyword>
<evidence type="ECO:0000256" key="5">
    <source>
        <dbReference type="ARBA" id="ARBA00022989"/>
    </source>
</evidence>
<dbReference type="EMBL" id="LSBA01000004">
    <property type="protein sequence ID" value="KXZ22754.1"/>
    <property type="molecule type" value="Genomic_DNA"/>
</dbReference>
<dbReference type="OrthoDB" id="886570at2"/>
<dbReference type="Proteomes" id="UP000075430">
    <property type="component" value="Unassembled WGS sequence"/>
</dbReference>
<feature type="transmembrane region" description="Helical" evidence="7">
    <location>
        <begin position="7"/>
        <end position="26"/>
    </location>
</feature>
<keyword evidence="3" id="KW-1003">Cell membrane</keyword>
<comment type="similarity">
    <text evidence="2">Belongs to the DoxX family.</text>
</comment>
<dbReference type="GO" id="GO:0005886">
    <property type="term" value="C:plasma membrane"/>
    <property type="evidence" value="ECO:0007669"/>
    <property type="project" value="UniProtKB-SubCell"/>
</dbReference>
<dbReference type="PANTHER" id="PTHR33452:SF1">
    <property type="entry name" value="INNER MEMBRANE PROTEIN YPHA-RELATED"/>
    <property type="match status" value="1"/>
</dbReference>
<organism evidence="8 9">
    <name type="scientific">Bacillus nakamurai</name>
    <dbReference type="NCBI Taxonomy" id="1793963"/>
    <lineage>
        <taxon>Bacteria</taxon>
        <taxon>Bacillati</taxon>
        <taxon>Bacillota</taxon>
        <taxon>Bacilli</taxon>
        <taxon>Bacillales</taxon>
        <taxon>Bacillaceae</taxon>
        <taxon>Bacillus</taxon>
    </lineage>
</organism>
<dbReference type="STRING" id="1793963.AXI58_08285"/>
<sequence>MNKSFEAGTLLLRVVTGIIFFVHGLSKFQGLEGTMQFFQSIGLPAFLVYVIATIELAGGVLIFFGLATRVIGALFAITLIGAIFTAKLSAPFMGGSEFDFILLVASVHLALSGSRLLALDQLLFKTKKGENFSA</sequence>
<keyword evidence="9" id="KW-1185">Reference proteome</keyword>
<dbReference type="PANTHER" id="PTHR33452">
    <property type="entry name" value="OXIDOREDUCTASE CATD-RELATED"/>
    <property type="match status" value="1"/>
</dbReference>
<evidence type="ECO:0000313" key="8">
    <source>
        <dbReference type="EMBL" id="KXZ22754.1"/>
    </source>
</evidence>
<evidence type="ECO:0000256" key="1">
    <source>
        <dbReference type="ARBA" id="ARBA00004651"/>
    </source>
</evidence>
<keyword evidence="5 7" id="KW-1133">Transmembrane helix</keyword>